<evidence type="ECO:0000259" key="1">
    <source>
        <dbReference type="PROSITE" id="PS51724"/>
    </source>
</evidence>
<accession>A0A518N550</accession>
<sequence>MPARALLVLLVMLNIGIALWWVLRPAAEPSGSWSPPAGVPRLRLLGEQEGAMVDVARQVEAESVASASAVAGAGLRCVTFGPFDGAVAATGAREALQSLGASHMRVREVPGTPRGWRVLIPPQADRAQADALAARIRQAGFDDLMVMSSGEDANGIALGLYRSESAAGRREANLRAAGFSAQTQRWGDAATTHWLDVAAAPGFDADAARRAASAPRLQEIECAGVVESAAAR</sequence>
<dbReference type="EMBL" id="CP042218">
    <property type="protein sequence ID" value="QDW67007.1"/>
    <property type="molecule type" value="Genomic_DNA"/>
</dbReference>
<keyword evidence="3" id="KW-1185">Reference proteome</keyword>
<dbReference type="SUPFAM" id="SSF110997">
    <property type="entry name" value="Sporulation related repeat"/>
    <property type="match status" value="1"/>
</dbReference>
<dbReference type="PROSITE" id="PS51724">
    <property type="entry name" value="SPOR"/>
    <property type="match status" value="1"/>
</dbReference>
<feature type="domain" description="SPOR" evidence="1">
    <location>
        <begin position="70"/>
        <end position="149"/>
    </location>
</feature>
<organism evidence="2 3">
    <name type="scientific">Luteimonas granuli</name>
    <dbReference type="NCBI Taxonomy" id="1176533"/>
    <lineage>
        <taxon>Bacteria</taxon>
        <taxon>Pseudomonadati</taxon>
        <taxon>Pseudomonadota</taxon>
        <taxon>Gammaproteobacteria</taxon>
        <taxon>Lysobacterales</taxon>
        <taxon>Lysobacteraceae</taxon>
        <taxon>Luteimonas</taxon>
    </lineage>
</organism>
<dbReference type="AlphaFoldDB" id="A0A518N550"/>
<reference evidence="2 3" key="1">
    <citation type="submission" date="2019-07" db="EMBL/GenBank/DDBJ databases">
        <title>Full genome sequence of Luteimonas sp. Gr-4.</title>
        <authorList>
            <person name="Im W.-T."/>
        </authorList>
    </citation>
    <scope>NUCLEOTIDE SEQUENCE [LARGE SCALE GENOMIC DNA]</scope>
    <source>
        <strain evidence="2 3">Gr-4</strain>
    </source>
</reference>
<dbReference type="Proteomes" id="UP000316584">
    <property type="component" value="Chromosome"/>
</dbReference>
<dbReference type="RefSeq" id="WP_144892286.1">
    <property type="nucleotide sequence ID" value="NZ_CP042218.1"/>
</dbReference>
<name>A0A518N550_9GAMM</name>
<gene>
    <name evidence="2" type="ORF">FPZ22_08970</name>
</gene>
<evidence type="ECO:0000313" key="3">
    <source>
        <dbReference type="Proteomes" id="UP000316584"/>
    </source>
</evidence>
<proteinExistence type="predicted"/>
<dbReference type="InterPro" id="IPR007730">
    <property type="entry name" value="SPOR-like_dom"/>
</dbReference>
<protein>
    <submittedName>
        <fullName evidence="2">SPOR domain-containing protein</fullName>
    </submittedName>
</protein>
<dbReference type="InterPro" id="IPR036680">
    <property type="entry name" value="SPOR-like_sf"/>
</dbReference>
<dbReference type="OrthoDB" id="5986009at2"/>
<dbReference type="Pfam" id="PF05036">
    <property type="entry name" value="SPOR"/>
    <property type="match status" value="1"/>
</dbReference>
<evidence type="ECO:0000313" key="2">
    <source>
        <dbReference type="EMBL" id="QDW67007.1"/>
    </source>
</evidence>
<dbReference type="KEGG" id="lug:FPZ22_08970"/>
<dbReference type="GO" id="GO:0042834">
    <property type="term" value="F:peptidoglycan binding"/>
    <property type="evidence" value="ECO:0007669"/>
    <property type="project" value="InterPro"/>
</dbReference>